<protein>
    <submittedName>
        <fullName evidence="1">Uncharacterized protein</fullName>
    </submittedName>
</protein>
<organism evidence="1 2">
    <name type="scientific">Mycobacterium phage Jerm</name>
    <dbReference type="NCBI Taxonomy" id="1897503"/>
    <lineage>
        <taxon>Viruses</taxon>
        <taxon>Duplodnaviria</taxon>
        <taxon>Heunggongvirae</taxon>
        <taxon>Uroviricota</taxon>
        <taxon>Caudoviricetes</taxon>
        <taxon>Turbidovirus</taxon>
        <taxon>Turbidovirus turbido</taxon>
    </lineage>
</organism>
<dbReference type="EMBL" id="KX619650">
    <property type="protein sequence ID" value="AOT27687.1"/>
    <property type="molecule type" value="Genomic_DNA"/>
</dbReference>
<dbReference type="Proteomes" id="UP000223395">
    <property type="component" value="Segment"/>
</dbReference>
<proteinExistence type="predicted"/>
<name>A0A1D8EZM9_9CAUD</name>
<sequence length="38" mass="4263">MKIIRSLAGALAIIRIAARGGWDAEIYEPWDDDEYLLG</sequence>
<evidence type="ECO:0000313" key="1">
    <source>
        <dbReference type="EMBL" id="AOT27687.1"/>
    </source>
</evidence>
<accession>A0A1D8EZM9</accession>
<evidence type="ECO:0000313" key="2">
    <source>
        <dbReference type="Proteomes" id="UP000223395"/>
    </source>
</evidence>
<gene>
    <name evidence="1" type="ORF">SEA_JERM_1</name>
</gene>
<reference evidence="2" key="1">
    <citation type="submission" date="2016-07" db="EMBL/GenBank/DDBJ databases">
        <authorList>
            <person name="Florea S."/>
            <person name="Webb J.S."/>
            <person name="Jaromczyk J."/>
            <person name="Schardl C.L."/>
        </authorList>
    </citation>
    <scope>NUCLEOTIDE SEQUENCE [LARGE SCALE GENOMIC DNA]</scope>
</reference>